<dbReference type="InterPro" id="IPR036390">
    <property type="entry name" value="WH_DNA-bd_sf"/>
</dbReference>
<dbReference type="InterPro" id="IPR028978">
    <property type="entry name" value="Chorismate_lyase_/UTRA_dom_sf"/>
</dbReference>
<dbReference type="RefSeq" id="WP_183339323.1">
    <property type="nucleotide sequence ID" value="NZ_JACHZG010000001.1"/>
</dbReference>
<protein>
    <submittedName>
        <fullName evidence="5">GntR family transcriptional regulator</fullName>
    </submittedName>
</protein>
<evidence type="ECO:0000313" key="5">
    <source>
        <dbReference type="EMBL" id="MBB3327842.1"/>
    </source>
</evidence>
<dbReference type="SUPFAM" id="SSF64288">
    <property type="entry name" value="Chorismate lyase-like"/>
    <property type="match status" value="1"/>
</dbReference>
<evidence type="ECO:0000256" key="2">
    <source>
        <dbReference type="ARBA" id="ARBA00023125"/>
    </source>
</evidence>
<accession>A0A7W5JY65</accession>
<dbReference type="GO" id="GO:0045892">
    <property type="term" value="P:negative regulation of DNA-templated transcription"/>
    <property type="evidence" value="ECO:0007669"/>
    <property type="project" value="TreeGrafter"/>
</dbReference>
<dbReference type="PANTHER" id="PTHR44846:SF1">
    <property type="entry name" value="MANNOSYL-D-GLYCERATE TRANSPORT_METABOLISM SYSTEM REPRESSOR MNGR-RELATED"/>
    <property type="match status" value="1"/>
</dbReference>
<gene>
    <name evidence="5" type="ORF">FHX39_002786</name>
</gene>
<dbReference type="PANTHER" id="PTHR44846">
    <property type="entry name" value="MANNOSYL-D-GLYCERATE TRANSPORT/METABOLISM SYSTEM REPRESSOR MNGR-RELATED"/>
    <property type="match status" value="1"/>
</dbReference>
<dbReference type="Pfam" id="PF07702">
    <property type="entry name" value="UTRA"/>
    <property type="match status" value="1"/>
</dbReference>
<keyword evidence="2" id="KW-0238">DNA-binding</keyword>
<dbReference type="PROSITE" id="PS50949">
    <property type="entry name" value="HTH_GNTR"/>
    <property type="match status" value="1"/>
</dbReference>
<dbReference type="SMART" id="SM00866">
    <property type="entry name" value="UTRA"/>
    <property type="match status" value="1"/>
</dbReference>
<keyword evidence="3" id="KW-0804">Transcription</keyword>
<dbReference type="SMART" id="SM00345">
    <property type="entry name" value="HTH_GNTR"/>
    <property type="match status" value="1"/>
</dbReference>
<dbReference type="Gene3D" id="1.10.10.10">
    <property type="entry name" value="Winged helix-like DNA-binding domain superfamily/Winged helix DNA-binding domain"/>
    <property type="match status" value="1"/>
</dbReference>
<reference evidence="5 6" key="1">
    <citation type="submission" date="2020-08" db="EMBL/GenBank/DDBJ databases">
        <title>Sequencing the genomes of 1000 actinobacteria strains.</title>
        <authorList>
            <person name="Klenk H.-P."/>
        </authorList>
    </citation>
    <scope>NUCLEOTIDE SEQUENCE [LARGE SCALE GENOMIC DNA]</scope>
    <source>
        <strain evidence="5 6">DSM 11053</strain>
    </source>
</reference>
<dbReference type="GO" id="GO:0003700">
    <property type="term" value="F:DNA-binding transcription factor activity"/>
    <property type="evidence" value="ECO:0007669"/>
    <property type="project" value="InterPro"/>
</dbReference>
<evidence type="ECO:0000313" key="6">
    <source>
        <dbReference type="Proteomes" id="UP000565572"/>
    </source>
</evidence>
<dbReference type="InterPro" id="IPR050679">
    <property type="entry name" value="Bact_HTH_transcr_reg"/>
</dbReference>
<dbReference type="EMBL" id="JACHZG010000001">
    <property type="protein sequence ID" value="MBB3327842.1"/>
    <property type="molecule type" value="Genomic_DNA"/>
</dbReference>
<sequence length="250" mass="27419">MTQTIDRTSPVPYYEQLFDILKGRIVSGDLPVDERLPSELELSRDFGLARATVRQTMSRLESDGFARRVARRGVFATVPGPTSGWIVQDTEGFLESQIRHGRTGIETTVVDAGFRVPPAHVSEALGLPAQEKVFTLDRARSLDGRPALFSTNWFPSASGAVIAGATDVLDGTGSVNSTLRQAGFVIQGARRVIHATKAPEQVAEHLGVEPGDPVLRIRSLSWDQSDRRFDYYETWVLTDTVPLEVNIVAS</sequence>
<dbReference type="PRINTS" id="PR00035">
    <property type="entry name" value="HTHGNTR"/>
</dbReference>
<keyword evidence="6" id="KW-1185">Reference proteome</keyword>
<dbReference type="AlphaFoldDB" id="A0A7W5JY65"/>
<dbReference type="Pfam" id="PF00392">
    <property type="entry name" value="GntR"/>
    <property type="match status" value="1"/>
</dbReference>
<evidence type="ECO:0000256" key="3">
    <source>
        <dbReference type="ARBA" id="ARBA00023163"/>
    </source>
</evidence>
<dbReference type="InterPro" id="IPR011663">
    <property type="entry name" value="UTRA"/>
</dbReference>
<evidence type="ECO:0000256" key="1">
    <source>
        <dbReference type="ARBA" id="ARBA00023015"/>
    </source>
</evidence>
<dbReference type="Gene3D" id="3.40.1410.10">
    <property type="entry name" value="Chorismate lyase-like"/>
    <property type="match status" value="1"/>
</dbReference>
<dbReference type="InterPro" id="IPR000524">
    <property type="entry name" value="Tscrpt_reg_HTH_GntR"/>
</dbReference>
<dbReference type="SUPFAM" id="SSF46785">
    <property type="entry name" value="Winged helix' DNA-binding domain"/>
    <property type="match status" value="1"/>
</dbReference>
<dbReference type="InterPro" id="IPR036388">
    <property type="entry name" value="WH-like_DNA-bd_sf"/>
</dbReference>
<evidence type="ECO:0000259" key="4">
    <source>
        <dbReference type="PROSITE" id="PS50949"/>
    </source>
</evidence>
<dbReference type="GO" id="GO:0003677">
    <property type="term" value="F:DNA binding"/>
    <property type="evidence" value="ECO:0007669"/>
    <property type="project" value="UniProtKB-KW"/>
</dbReference>
<dbReference type="CDD" id="cd07377">
    <property type="entry name" value="WHTH_GntR"/>
    <property type="match status" value="1"/>
</dbReference>
<proteinExistence type="predicted"/>
<keyword evidence="1" id="KW-0805">Transcription regulation</keyword>
<feature type="domain" description="HTH gntR-type" evidence="4">
    <location>
        <begin position="11"/>
        <end position="79"/>
    </location>
</feature>
<comment type="caution">
    <text evidence="5">The sequence shown here is derived from an EMBL/GenBank/DDBJ whole genome shotgun (WGS) entry which is preliminary data.</text>
</comment>
<name>A0A7W5JY65_9ACTN</name>
<dbReference type="Proteomes" id="UP000565572">
    <property type="component" value="Unassembled WGS sequence"/>
</dbReference>
<organism evidence="5 6">
    <name type="scientific">Microlunatus antarcticus</name>
    <dbReference type="NCBI Taxonomy" id="53388"/>
    <lineage>
        <taxon>Bacteria</taxon>
        <taxon>Bacillati</taxon>
        <taxon>Actinomycetota</taxon>
        <taxon>Actinomycetes</taxon>
        <taxon>Propionibacteriales</taxon>
        <taxon>Propionibacteriaceae</taxon>
        <taxon>Microlunatus</taxon>
    </lineage>
</organism>